<dbReference type="HOGENOM" id="CLU_1276568_0_0_0"/>
<feature type="transmembrane region" description="Helical" evidence="1">
    <location>
        <begin position="81"/>
        <end position="105"/>
    </location>
</feature>
<evidence type="ECO:0000313" key="3">
    <source>
        <dbReference type="Proteomes" id="UP000007013"/>
    </source>
</evidence>
<keyword evidence="1" id="KW-0812">Transmembrane</keyword>
<accession>B1ZXZ2</accession>
<keyword evidence="1" id="KW-0472">Membrane</keyword>
<feature type="transmembrane region" description="Helical" evidence="1">
    <location>
        <begin position="111"/>
        <end position="132"/>
    </location>
</feature>
<organism evidence="2 3">
    <name type="scientific">Opitutus terrae (strain DSM 11246 / JCM 15787 / PB90-1)</name>
    <dbReference type="NCBI Taxonomy" id="452637"/>
    <lineage>
        <taxon>Bacteria</taxon>
        <taxon>Pseudomonadati</taxon>
        <taxon>Verrucomicrobiota</taxon>
        <taxon>Opitutia</taxon>
        <taxon>Opitutales</taxon>
        <taxon>Opitutaceae</taxon>
        <taxon>Opitutus</taxon>
    </lineage>
</organism>
<proteinExistence type="predicted"/>
<protein>
    <recommendedName>
        <fullName evidence="4">Transmembrane protein</fullName>
    </recommendedName>
</protein>
<reference evidence="2 3" key="1">
    <citation type="journal article" date="2011" name="J. Bacteriol.">
        <title>Genome sequence of the verrucomicrobium Opitutus terrae PB90-1, an abundant inhabitant of rice paddy soil ecosystems.</title>
        <authorList>
            <person name="van Passel M.W."/>
            <person name="Kant R."/>
            <person name="Palva A."/>
            <person name="Copeland A."/>
            <person name="Lucas S."/>
            <person name="Lapidus A."/>
            <person name="Glavina del Rio T."/>
            <person name="Pitluck S."/>
            <person name="Goltsman E."/>
            <person name="Clum A."/>
            <person name="Sun H."/>
            <person name="Schmutz J."/>
            <person name="Larimer F.W."/>
            <person name="Land M.L."/>
            <person name="Hauser L."/>
            <person name="Kyrpides N."/>
            <person name="Mikhailova N."/>
            <person name="Richardson P.P."/>
            <person name="Janssen P.H."/>
            <person name="de Vos W.M."/>
            <person name="Smidt H."/>
        </authorList>
    </citation>
    <scope>NUCLEOTIDE SEQUENCE [LARGE SCALE GENOMIC DNA]</scope>
    <source>
        <strain evidence="3">DSM 11246 / JCM 15787 / PB90-1</strain>
    </source>
</reference>
<dbReference type="STRING" id="452637.Oter_1947"/>
<sequence length="216" mass="24694">MNWRKPIYLVWPAYEVLVADKYIDPKKLKSKQSGDMEAEEERLKREIDSHGDDFEQLEEYATMLLESEVKRRERIEDKAGTLFQATGIVTALFAVSPVLSGRIWIVEGWRLHVLLATYLLAGIHLVTSLWMAMAVRRVGELYLPTVADLVETLDRKGKIRNERIHSVIVRTKRNEAFLGMKANRLVAAEAYYRRGLIFLALAVGAAAVFSAWWPSC</sequence>
<dbReference type="EMBL" id="CP001032">
    <property type="protein sequence ID" value="ACB75230.1"/>
    <property type="molecule type" value="Genomic_DNA"/>
</dbReference>
<evidence type="ECO:0008006" key="4">
    <source>
        <dbReference type="Google" id="ProtNLM"/>
    </source>
</evidence>
<keyword evidence="1" id="KW-1133">Transmembrane helix</keyword>
<dbReference type="Proteomes" id="UP000007013">
    <property type="component" value="Chromosome"/>
</dbReference>
<dbReference type="AlphaFoldDB" id="B1ZXZ2"/>
<evidence type="ECO:0000256" key="1">
    <source>
        <dbReference type="SAM" id="Phobius"/>
    </source>
</evidence>
<gene>
    <name evidence="2" type="ordered locus">Oter_1947</name>
</gene>
<evidence type="ECO:0000313" key="2">
    <source>
        <dbReference type="EMBL" id="ACB75230.1"/>
    </source>
</evidence>
<name>B1ZXZ2_OPITP</name>
<dbReference type="KEGG" id="ote:Oter_1947"/>
<dbReference type="RefSeq" id="WP_012374767.1">
    <property type="nucleotide sequence ID" value="NC_010571.1"/>
</dbReference>
<keyword evidence="3" id="KW-1185">Reference proteome</keyword>
<feature type="transmembrane region" description="Helical" evidence="1">
    <location>
        <begin position="191"/>
        <end position="213"/>
    </location>
</feature>